<reference evidence="3 4" key="1">
    <citation type="submission" date="2020-01" db="EMBL/GenBank/DDBJ databases">
        <authorList>
            <consortium name="DOE Joint Genome Institute"/>
            <person name="Haridas S."/>
            <person name="Albert R."/>
            <person name="Binder M."/>
            <person name="Bloem J."/>
            <person name="Labutti K."/>
            <person name="Salamov A."/>
            <person name="Andreopoulos B."/>
            <person name="Baker S.E."/>
            <person name="Barry K."/>
            <person name="Bills G."/>
            <person name="Bluhm B.H."/>
            <person name="Cannon C."/>
            <person name="Castanera R."/>
            <person name="Culley D.E."/>
            <person name="Daum C."/>
            <person name="Ezra D."/>
            <person name="Gonzalez J.B."/>
            <person name="Henrissat B."/>
            <person name="Kuo A."/>
            <person name="Liang C."/>
            <person name="Lipzen A."/>
            <person name="Lutzoni F."/>
            <person name="Magnuson J."/>
            <person name="Mondo S."/>
            <person name="Nolan M."/>
            <person name="Ohm R."/>
            <person name="Pangilinan J."/>
            <person name="Park H.-J.H."/>
            <person name="Ramirez L."/>
            <person name="Alfaro M."/>
            <person name="Sun H."/>
            <person name="Tritt A."/>
            <person name="Yoshinaga Y."/>
            <person name="Zwiers L.-H.L."/>
            <person name="Turgeon B.G."/>
            <person name="Goodwin S.B."/>
            <person name="Spatafora J.W."/>
            <person name="Crous P.W."/>
            <person name="Grigoriev I.V."/>
        </authorList>
    </citation>
    <scope>NUCLEOTIDE SEQUENCE [LARGE SCALE GENOMIC DNA]</scope>
    <source>
        <strain evidence="3 4">CBS 611.86</strain>
    </source>
</reference>
<dbReference type="Gene3D" id="3.30.559.10">
    <property type="entry name" value="Chloramphenicol acetyltransferase-like domain"/>
    <property type="match status" value="2"/>
</dbReference>
<dbReference type="OrthoDB" id="1862401at2759"/>
<name>A0A7C8M905_9PLEO</name>
<comment type="caution">
    <text evidence="3">The sequence shown here is derived from an EMBL/GenBank/DDBJ whole genome shotgun (WGS) entry which is preliminary data.</text>
</comment>
<proteinExistence type="inferred from homology"/>
<dbReference type="Pfam" id="PF02458">
    <property type="entry name" value="Transferase"/>
    <property type="match status" value="1"/>
</dbReference>
<comment type="similarity">
    <text evidence="1">Belongs to the plant acyltransferase family.</text>
</comment>
<evidence type="ECO:0000256" key="2">
    <source>
        <dbReference type="ARBA" id="ARBA00022679"/>
    </source>
</evidence>
<gene>
    <name evidence="3" type="ORF">BDV95DRAFT_628044</name>
</gene>
<dbReference type="EMBL" id="JAADJZ010000009">
    <property type="protein sequence ID" value="KAF2872358.1"/>
    <property type="molecule type" value="Genomic_DNA"/>
</dbReference>
<dbReference type="GO" id="GO:0016740">
    <property type="term" value="F:transferase activity"/>
    <property type="evidence" value="ECO:0007669"/>
    <property type="project" value="UniProtKB-KW"/>
</dbReference>
<dbReference type="PANTHER" id="PTHR31623">
    <property type="entry name" value="F21J9.9"/>
    <property type="match status" value="1"/>
</dbReference>
<keyword evidence="4" id="KW-1185">Reference proteome</keyword>
<sequence length="478" mass="53357">MATKTFHLSFQDQNTVRVYTSVLLIFPFPDSTKTDSAIDALSGGLQATLTDHPWLAGTLSLAVGESGKLCLKYPVEMSDMQMSGIFASKRIPRSEGFPYTYATLKEQGMPPSVFKGELFRPNDFDSFAGIAPNGEGLVDFEKSNAPAMRVQAYFIPGGLVLGTYIHHSLADCSGVTQFWKHYAHNISRQVGVGTPYQSKLRVGLDACVPTLTPGQLLLSEAYCDGKYEYPRTLEENSLCSQKLFVISAARIRAFREELKPLFPDHSPPTICNILAALLWVHVTRARATRLGDCAHKKTNLGIAIDLRKRLDPRLGDEYMGNLAVFAKGTLKIADVTAEERVTVKTILAAVKRIKDTISRVDNDWAKRQLGFFKSIDPIRDTECALGFRFGLDMYITSWMNFGADIEWNIPGTTLAIPEFIRRTYNPSDGGMMIWPRKRILVDGVEAPYEVMVRLAFKDMQTLLHEEGGLSHWAERIID</sequence>
<dbReference type="PANTHER" id="PTHR31623:SF17">
    <property type="entry name" value="F21J9.9"/>
    <property type="match status" value="1"/>
</dbReference>
<evidence type="ECO:0000256" key="1">
    <source>
        <dbReference type="ARBA" id="ARBA00009861"/>
    </source>
</evidence>
<dbReference type="InterPro" id="IPR023213">
    <property type="entry name" value="CAT-like_dom_sf"/>
</dbReference>
<protein>
    <submittedName>
        <fullName evidence="3">Trichothecene 3-O-acetyltransferas-like protein</fullName>
    </submittedName>
</protein>
<evidence type="ECO:0000313" key="3">
    <source>
        <dbReference type="EMBL" id="KAF2872358.1"/>
    </source>
</evidence>
<accession>A0A7C8M905</accession>
<organism evidence="3 4">
    <name type="scientific">Massariosphaeria phaeospora</name>
    <dbReference type="NCBI Taxonomy" id="100035"/>
    <lineage>
        <taxon>Eukaryota</taxon>
        <taxon>Fungi</taxon>
        <taxon>Dikarya</taxon>
        <taxon>Ascomycota</taxon>
        <taxon>Pezizomycotina</taxon>
        <taxon>Dothideomycetes</taxon>
        <taxon>Pleosporomycetidae</taxon>
        <taxon>Pleosporales</taxon>
        <taxon>Pleosporales incertae sedis</taxon>
        <taxon>Massariosphaeria</taxon>
    </lineage>
</organism>
<keyword evidence="2" id="KW-0808">Transferase</keyword>
<dbReference type="AlphaFoldDB" id="A0A7C8M905"/>
<evidence type="ECO:0000313" key="4">
    <source>
        <dbReference type="Proteomes" id="UP000481861"/>
    </source>
</evidence>
<dbReference type="Proteomes" id="UP000481861">
    <property type="component" value="Unassembled WGS sequence"/>
</dbReference>